<dbReference type="Pfam" id="PF24385">
    <property type="entry name" value="DSRM_DHX29"/>
    <property type="match status" value="1"/>
</dbReference>
<dbReference type="GO" id="GO:0003723">
    <property type="term" value="F:RNA binding"/>
    <property type="evidence" value="ECO:0007669"/>
    <property type="project" value="TreeGrafter"/>
</dbReference>
<keyword evidence="5" id="KW-0067">ATP-binding</keyword>
<dbReference type="Pfam" id="PF00271">
    <property type="entry name" value="Helicase_C"/>
    <property type="match status" value="1"/>
</dbReference>
<dbReference type="GO" id="GO:0005524">
    <property type="term" value="F:ATP binding"/>
    <property type="evidence" value="ECO:0007669"/>
    <property type="project" value="UniProtKB-KW"/>
</dbReference>
<dbReference type="InterPro" id="IPR027417">
    <property type="entry name" value="P-loop_NTPase"/>
</dbReference>
<dbReference type="PROSITE" id="PS51194">
    <property type="entry name" value="HELICASE_CTER"/>
    <property type="match status" value="1"/>
</dbReference>
<dbReference type="InterPro" id="IPR016135">
    <property type="entry name" value="UBQ-conjugating_enzyme/RWD"/>
</dbReference>
<dbReference type="InterPro" id="IPR056328">
    <property type="entry name" value="DSRM_DHX29"/>
</dbReference>
<evidence type="ECO:0000259" key="7">
    <source>
        <dbReference type="PROSITE" id="PS51192"/>
    </source>
</evidence>
<evidence type="ECO:0000256" key="4">
    <source>
        <dbReference type="ARBA" id="ARBA00022806"/>
    </source>
</evidence>
<feature type="compositionally biased region" description="Low complexity" evidence="6">
    <location>
        <begin position="25"/>
        <end position="37"/>
    </location>
</feature>
<dbReference type="InterPro" id="IPR048333">
    <property type="entry name" value="HA2_WH"/>
</dbReference>
<feature type="region of interest" description="Disordered" evidence="6">
    <location>
        <begin position="236"/>
        <end position="259"/>
    </location>
</feature>
<gene>
    <name evidence="9" type="ORF">O181_026745</name>
</gene>
<dbReference type="PANTHER" id="PTHR18934:SF267">
    <property type="entry name" value="ATP-DEPENDENT RNA HELICASE YLR419W-RELATED"/>
    <property type="match status" value="1"/>
</dbReference>
<dbReference type="InterPro" id="IPR014001">
    <property type="entry name" value="Helicase_ATP-bd"/>
</dbReference>
<dbReference type="Pfam" id="PF00270">
    <property type="entry name" value="DEAD"/>
    <property type="match status" value="1"/>
</dbReference>
<dbReference type="OrthoDB" id="5600252at2759"/>
<feature type="compositionally biased region" description="Basic and acidic residues" evidence="6">
    <location>
        <begin position="179"/>
        <end position="196"/>
    </location>
</feature>
<dbReference type="Pfam" id="PF04408">
    <property type="entry name" value="WHD_HA2"/>
    <property type="match status" value="1"/>
</dbReference>
<comment type="caution">
    <text evidence="9">The sequence shown here is derived from an EMBL/GenBank/DDBJ whole genome shotgun (WGS) entry which is preliminary data.</text>
</comment>
<dbReference type="PROSITE" id="PS51192">
    <property type="entry name" value="HELICASE_ATP_BIND_1"/>
    <property type="match status" value="1"/>
</dbReference>
<evidence type="ECO:0000313" key="9">
    <source>
        <dbReference type="EMBL" id="MBW0487030.1"/>
    </source>
</evidence>
<evidence type="ECO:0000256" key="6">
    <source>
        <dbReference type="SAM" id="MobiDB-lite"/>
    </source>
</evidence>
<dbReference type="InterPro" id="IPR002464">
    <property type="entry name" value="DNA/RNA_helicase_DEAH_CS"/>
</dbReference>
<sequence length="1476" mass="165905">MSSSPATQNKPKRRPNILRSGNAGNSSKTTSTTNSSTPLHQNQTPSLFPPGSKTPVQLLHERCRHNGWDKPSIHHKPSQDGRYTAIIILSKPDKKDLSIKQTVRFEPHPPLHRATIEEAKHWGATYALFRFCNNMPLHLVLPPGPKEFWASLLQDKKSAPAHRSWEFDPDPFQAAIEVKKRQQNRQERINQSEHSSESQVNQNETFKKLPHYWSKAPQVKIDLKLRDQIEQIIRKHLTQIPQPSQTLDSSSTSSSNPPNLYPISTTQREKFMLELTQLGFRPGHVSSAIDHLSNFHSSSTSSHSSRLFSVLINSLKNSNFRDALIQYLSIVVPEDDLPLRFRPTQKSTSFVTAFSKNDNGTDQNSLQANWLIDRLSKQHGFPIQVVTSVVNGPIGLREEVALETLVRRLAGWDDHVPLAHAHLTEQTTQEVKEMLRSRDEKRSNEKEALESIYSADRFRFVSTGPNTVFEIKISSQIQSKDDLWLRVFFHPYSLYPTPKSSLSESSLPTFSILSTTIPSYLRLALLKSTMEQFRQASNGWDSMLQAGEGGLIFEMVNHIEEAWSSFSESPPDVADVMLNFVFEKIPILAESTVEKPNHMSKKPIPTAQPSFKVQALTRNKKLDSDLLHKQSLLSDNPTYLSVLNGRKNLPAWSSRSEFLDALVDSDTRVTVVAGETGSGKTTQLPQFVIEAEFKAGRGSLVNIICTQPRKVSAIGVATRVASERLEDIDKKGGIVGYSIRGESKLSSQTRLLFATSGVLIRRLATSDPDLLGVSHLFIDEVHERSLESDLLLLELRDLLARNKTIKIILMSATANQNLFVEYFGKAKKMNIPGIMSPVQNLYLEDYLNKLNYAPIMRKSDTHKCQKAFVASQKQRTERLLKHYSSMGYNENESRYLISTSDASRYIDEHLISSIVAYILQDYIMHMTSQVILIFVSGLAEIRSACKAIESLCGKNVECIPLHSQLSNAEQKRVFDPPSASKVKVVVSTNIAETSITIPNVCYVIDSGREKQIRLDVEGGISRLIEVNCSQAAAHQRRGRAGRTPGITGFVFKLYTKDCDEYEMPKYTEPEISRMPLETIFLQIKAIRDQEDVATYLQKALTPPPKLAIDHAIETLEVVGAFQNGELTALGKHLSQLPIDLRLGKLLIFGTIFRVLEPTLTLAAMLSVNKSIFYSPYEKRDDCNLARIKFGVANSDLLTNINAFNEFMRIKKVSGNNAAREFCQVNFLSTSTIREIQASRSDLLGQMQERGFVSRSYRFDWSRISFEKNEITDDEIDLNENSEKLNLIKSIFAAGLSQLVRIELPETKYDQMSSGAIAKDVDSKAVKFFDQKLGRVFLQPSSILFKLAKNLKAGFLTYFSRSATGSDVNSKVFLRDATEVPLLGILLLFGTGSIQIYHEFNGLAIKTRLSGVANDDEIKLRSSLRIGSLCNQLRNLLDSILSISVDEPNRLSELNDEKEVIECVINLIECNGLESRI</sequence>
<evidence type="ECO:0000256" key="2">
    <source>
        <dbReference type="ARBA" id="ARBA00022741"/>
    </source>
</evidence>
<dbReference type="PANTHER" id="PTHR18934">
    <property type="entry name" value="ATP-DEPENDENT RNA HELICASE"/>
    <property type="match status" value="1"/>
</dbReference>
<accession>A0A9Q3H2H3</accession>
<dbReference type="EMBL" id="AVOT02008939">
    <property type="protein sequence ID" value="MBW0487030.1"/>
    <property type="molecule type" value="Genomic_DNA"/>
</dbReference>
<dbReference type="SUPFAM" id="SSF52540">
    <property type="entry name" value="P-loop containing nucleoside triphosphate hydrolases"/>
    <property type="match status" value="1"/>
</dbReference>
<dbReference type="SMART" id="SM00490">
    <property type="entry name" value="HELICc"/>
    <property type="match status" value="1"/>
</dbReference>
<organism evidence="9 10">
    <name type="scientific">Austropuccinia psidii MF-1</name>
    <dbReference type="NCBI Taxonomy" id="1389203"/>
    <lineage>
        <taxon>Eukaryota</taxon>
        <taxon>Fungi</taxon>
        <taxon>Dikarya</taxon>
        <taxon>Basidiomycota</taxon>
        <taxon>Pucciniomycotina</taxon>
        <taxon>Pucciniomycetes</taxon>
        <taxon>Pucciniales</taxon>
        <taxon>Sphaerophragmiaceae</taxon>
        <taxon>Austropuccinia</taxon>
    </lineage>
</organism>
<proteinExistence type="predicted"/>
<feature type="region of interest" description="Disordered" evidence="6">
    <location>
        <begin position="1"/>
        <end position="54"/>
    </location>
</feature>
<protein>
    <recommendedName>
        <fullName evidence="1">RNA helicase</fullName>
        <ecNumber evidence="1">3.6.4.13</ecNumber>
    </recommendedName>
</protein>
<evidence type="ECO:0000313" key="10">
    <source>
        <dbReference type="Proteomes" id="UP000765509"/>
    </source>
</evidence>
<dbReference type="Proteomes" id="UP000765509">
    <property type="component" value="Unassembled WGS sequence"/>
</dbReference>
<keyword evidence="3" id="KW-0378">Hydrolase</keyword>
<dbReference type="Pfam" id="PF21010">
    <property type="entry name" value="HA2_C"/>
    <property type="match status" value="1"/>
</dbReference>
<feature type="compositionally biased region" description="Low complexity" evidence="6">
    <location>
        <begin position="241"/>
        <end position="258"/>
    </location>
</feature>
<dbReference type="InterPro" id="IPR001650">
    <property type="entry name" value="Helicase_C-like"/>
</dbReference>
<dbReference type="Gene3D" id="3.40.50.300">
    <property type="entry name" value="P-loop containing nucleotide triphosphate hydrolases"/>
    <property type="match status" value="2"/>
</dbReference>
<keyword evidence="2" id="KW-0547">Nucleotide-binding</keyword>
<dbReference type="SMART" id="SM00847">
    <property type="entry name" value="HA2"/>
    <property type="match status" value="1"/>
</dbReference>
<dbReference type="InterPro" id="IPR011545">
    <property type="entry name" value="DEAD/DEAH_box_helicase_dom"/>
</dbReference>
<keyword evidence="10" id="KW-1185">Reference proteome</keyword>
<dbReference type="GO" id="GO:1990904">
    <property type="term" value="C:ribonucleoprotein complex"/>
    <property type="evidence" value="ECO:0007669"/>
    <property type="project" value="UniProtKB-ARBA"/>
</dbReference>
<evidence type="ECO:0000256" key="3">
    <source>
        <dbReference type="ARBA" id="ARBA00022801"/>
    </source>
</evidence>
<dbReference type="CDD" id="cd18791">
    <property type="entry name" value="SF2_C_RHA"/>
    <property type="match status" value="1"/>
</dbReference>
<dbReference type="CDD" id="cd23827">
    <property type="entry name" value="RWD_YLR419W-like"/>
    <property type="match status" value="1"/>
</dbReference>
<feature type="region of interest" description="Disordered" evidence="6">
    <location>
        <begin position="179"/>
        <end position="202"/>
    </location>
</feature>
<dbReference type="PROSITE" id="PS00690">
    <property type="entry name" value="DEAH_ATP_HELICASE"/>
    <property type="match status" value="1"/>
</dbReference>
<dbReference type="GO" id="GO:0016787">
    <property type="term" value="F:hydrolase activity"/>
    <property type="evidence" value="ECO:0007669"/>
    <property type="project" value="UniProtKB-KW"/>
</dbReference>
<dbReference type="EC" id="3.6.4.13" evidence="1"/>
<dbReference type="Gene3D" id="1.20.120.1080">
    <property type="match status" value="1"/>
</dbReference>
<keyword evidence="4" id="KW-0347">Helicase</keyword>
<dbReference type="Gene3D" id="3.10.110.10">
    <property type="entry name" value="Ubiquitin Conjugating Enzyme"/>
    <property type="match status" value="1"/>
</dbReference>
<evidence type="ECO:0000256" key="5">
    <source>
        <dbReference type="ARBA" id="ARBA00022840"/>
    </source>
</evidence>
<feature type="domain" description="Helicase ATP-binding" evidence="7">
    <location>
        <begin position="661"/>
        <end position="832"/>
    </location>
</feature>
<dbReference type="CDD" id="cd17917">
    <property type="entry name" value="DEXHc_RHA-like"/>
    <property type="match status" value="1"/>
</dbReference>
<dbReference type="SMART" id="SM00487">
    <property type="entry name" value="DEXDc"/>
    <property type="match status" value="1"/>
</dbReference>
<reference evidence="9" key="1">
    <citation type="submission" date="2021-03" db="EMBL/GenBank/DDBJ databases">
        <title>Draft genome sequence of rust myrtle Austropuccinia psidii MF-1, a brazilian biotype.</title>
        <authorList>
            <person name="Quecine M.C."/>
            <person name="Pachon D.M.R."/>
            <person name="Bonatelli M.L."/>
            <person name="Correr F.H."/>
            <person name="Franceschini L.M."/>
            <person name="Leite T.F."/>
            <person name="Margarido G.R.A."/>
            <person name="Almeida C.A."/>
            <person name="Ferrarezi J.A."/>
            <person name="Labate C.A."/>
        </authorList>
    </citation>
    <scope>NUCLEOTIDE SEQUENCE</scope>
    <source>
        <strain evidence="9">MF-1</strain>
    </source>
</reference>
<name>A0A9Q3H2H3_9BASI</name>
<feature type="domain" description="Helicase C-terminal" evidence="8">
    <location>
        <begin position="918"/>
        <end position="1087"/>
    </location>
</feature>
<dbReference type="InterPro" id="IPR007502">
    <property type="entry name" value="Helicase-assoc_dom"/>
</dbReference>
<evidence type="ECO:0000259" key="8">
    <source>
        <dbReference type="PROSITE" id="PS51194"/>
    </source>
</evidence>
<dbReference type="GO" id="GO:0003724">
    <property type="term" value="F:RNA helicase activity"/>
    <property type="evidence" value="ECO:0007669"/>
    <property type="project" value="UniProtKB-EC"/>
</dbReference>
<evidence type="ECO:0000256" key="1">
    <source>
        <dbReference type="ARBA" id="ARBA00012552"/>
    </source>
</evidence>